<dbReference type="OrthoDB" id="2538319at2759"/>
<organism evidence="2 3">
    <name type="scientific">Paragonimus westermani</name>
    <dbReference type="NCBI Taxonomy" id="34504"/>
    <lineage>
        <taxon>Eukaryota</taxon>
        <taxon>Metazoa</taxon>
        <taxon>Spiralia</taxon>
        <taxon>Lophotrochozoa</taxon>
        <taxon>Platyhelminthes</taxon>
        <taxon>Trematoda</taxon>
        <taxon>Digenea</taxon>
        <taxon>Plagiorchiida</taxon>
        <taxon>Troglotremata</taxon>
        <taxon>Troglotrematidae</taxon>
        <taxon>Paragonimus</taxon>
    </lineage>
</organism>
<name>A0A8T0DDJ3_9TREM</name>
<dbReference type="Proteomes" id="UP000699462">
    <property type="component" value="Unassembled WGS sequence"/>
</dbReference>
<dbReference type="EMBL" id="JTDF01005900">
    <property type="protein sequence ID" value="KAF8565895.1"/>
    <property type="molecule type" value="Genomic_DNA"/>
</dbReference>
<evidence type="ECO:0000313" key="2">
    <source>
        <dbReference type="EMBL" id="KAF8565895.1"/>
    </source>
</evidence>
<evidence type="ECO:0000259" key="1">
    <source>
        <dbReference type="Pfam" id="PF17780"/>
    </source>
</evidence>
<reference evidence="2 3" key="1">
    <citation type="submission" date="2019-07" db="EMBL/GenBank/DDBJ databases">
        <title>Annotation for the trematode Paragonimus westermani.</title>
        <authorList>
            <person name="Choi Y.-J."/>
        </authorList>
    </citation>
    <scope>NUCLEOTIDE SEQUENCE [LARGE SCALE GENOMIC DNA]</scope>
    <source>
        <strain evidence="2">180907_Pwestermani</strain>
    </source>
</reference>
<dbReference type="Pfam" id="PF17780">
    <property type="entry name" value="OCRE"/>
    <property type="match status" value="1"/>
</dbReference>
<proteinExistence type="predicted"/>
<dbReference type="AlphaFoldDB" id="A0A8T0DDJ3"/>
<accession>A0A8T0DDJ3</accession>
<keyword evidence="3" id="KW-1185">Reference proteome</keyword>
<protein>
    <recommendedName>
        <fullName evidence="1">OCRE domain-containing protein</fullName>
    </recommendedName>
</protein>
<sequence length="96" mass="11101">MEFDVFEKLSELETRIFFLEKELEDKDAIIQALTVRNTQLEQGKSIAEALKEASETALHYTGYIFDDRIGLYYDGNSGYYYDPVYIRSLGPVTQCI</sequence>
<feature type="domain" description="OCRE" evidence="1">
    <location>
        <begin position="61"/>
        <end position="84"/>
    </location>
</feature>
<dbReference type="InterPro" id="IPR041591">
    <property type="entry name" value="OCRE"/>
</dbReference>
<gene>
    <name evidence="2" type="ORF">P879_03563</name>
</gene>
<evidence type="ECO:0000313" key="3">
    <source>
        <dbReference type="Proteomes" id="UP000699462"/>
    </source>
</evidence>
<comment type="caution">
    <text evidence="2">The sequence shown here is derived from an EMBL/GenBank/DDBJ whole genome shotgun (WGS) entry which is preliminary data.</text>
</comment>